<proteinExistence type="predicted"/>
<dbReference type="Pfam" id="PF00650">
    <property type="entry name" value="CRAL_TRIO"/>
    <property type="match status" value="1"/>
</dbReference>
<evidence type="ECO:0000313" key="2">
    <source>
        <dbReference type="EMBL" id="KAL3793895.1"/>
    </source>
</evidence>
<sequence>MTIVATDEAPTANDIQESKACTDIKHALPTSTPEERQRFLSSALGNTTNAIKKLKHYLDWRSKYCKEETIDADIWVWSCQRAIQLSKDETASIDTKLPCVLFMHEYTEANNTIKRCAQVLPARVDTNLANATTYALALAIYLDQTLKRNSFEKLTLAVDVRAGKGWANISAFKLLPFIQGVTKLLIDLHPERLERCIIFPVPGIAVGIWRAAKPFLDKETSGRVFIVAGPAGLEDGLPKKVPEVLGSELVEKSEKTRMDCQSTRL</sequence>
<name>A0ABD3Q148_9STRA</name>
<keyword evidence="3" id="KW-1185">Reference proteome</keyword>
<dbReference type="Proteomes" id="UP001530400">
    <property type="component" value="Unassembled WGS sequence"/>
</dbReference>
<dbReference type="PANTHER" id="PTHR46277:SF3">
    <property type="entry name" value="BINDING PROTEIN, PUTATIVE-RELATED"/>
    <property type="match status" value="1"/>
</dbReference>
<organism evidence="2 3">
    <name type="scientific">Cyclotella atomus</name>
    <dbReference type="NCBI Taxonomy" id="382360"/>
    <lineage>
        <taxon>Eukaryota</taxon>
        <taxon>Sar</taxon>
        <taxon>Stramenopiles</taxon>
        <taxon>Ochrophyta</taxon>
        <taxon>Bacillariophyta</taxon>
        <taxon>Coscinodiscophyceae</taxon>
        <taxon>Thalassiosirophycidae</taxon>
        <taxon>Stephanodiscales</taxon>
        <taxon>Stephanodiscaceae</taxon>
        <taxon>Cyclotella</taxon>
    </lineage>
</organism>
<dbReference type="InterPro" id="IPR036865">
    <property type="entry name" value="CRAL-TRIO_dom_sf"/>
</dbReference>
<accession>A0ABD3Q148</accession>
<dbReference type="EMBL" id="JALLPJ020000378">
    <property type="protein sequence ID" value="KAL3793895.1"/>
    <property type="molecule type" value="Genomic_DNA"/>
</dbReference>
<dbReference type="AlphaFoldDB" id="A0ABD3Q148"/>
<comment type="caution">
    <text evidence="2">The sequence shown here is derived from an EMBL/GenBank/DDBJ whole genome shotgun (WGS) entry which is preliminary data.</text>
</comment>
<dbReference type="Gene3D" id="3.40.525.10">
    <property type="entry name" value="CRAL-TRIO lipid binding domain"/>
    <property type="match status" value="1"/>
</dbReference>
<gene>
    <name evidence="2" type="ORF">ACHAWO_013404</name>
</gene>
<dbReference type="CDD" id="cd00170">
    <property type="entry name" value="SEC14"/>
    <property type="match status" value="1"/>
</dbReference>
<evidence type="ECO:0000259" key="1">
    <source>
        <dbReference type="PROSITE" id="PS50191"/>
    </source>
</evidence>
<dbReference type="PANTHER" id="PTHR46277">
    <property type="entry name" value="OS03G0850700 PROTEIN"/>
    <property type="match status" value="1"/>
</dbReference>
<reference evidence="2 3" key="1">
    <citation type="submission" date="2024-10" db="EMBL/GenBank/DDBJ databases">
        <title>Updated reference genomes for cyclostephanoid diatoms.</title>
        <authorList>
            <person name="Roberts W.R."/>
            <person name="Alverson A.J."/>
        </authorList>
    </citation>
    <scope>NUCLEOTIDE SEQUENCE [LARGE SCALE GENOMIC DNA]</scope>
    <source>
        <strain evidence="2 3">AJA010-31</strain>
    </source>
</reference>
<dbReference type="InterPro" id="IPR001251">
    <property type="entry name" value="CRAL-TRIO_dom"/>
</dbReference>
<dbReference type="PROSITE" id="PS50191">
    <property type="entry name" value="CRAL_TRIO"/>
    <property type="match status" value="1"/>
</dbReference>
<protein>
    <recommendedName>
        <fullName evidence="1">CRAL-TRIO domain-containing protein</fullName>
    </recommendedName>
</protein>
<evidence type="ECO:0000313" key="3">
    <source>
        <dbReference type="Proteomes" id="UP001530400"/>
    </source>
</evidence>
<dbReference type="SUPFAM" id="SSF52087">
    <property type="entry name" value="CRAL/TRIO domain"/>
    <property type="match status" value="1"/>
</dbReference>
<feature type="domain" description="CRAL-TRIO" evidence="1">
    <location>
        <begin position="122"/>
        <end position="253"/>
    </location>
</feature>